<organism evidence="3 4">
    <name type="scientific">Peptoniphilus lacrimalis</name>
    <dbReference type="NCBI Taxonomy" id="33031"/>
    <lineage>
        <taxon>Bacteria</taxon>
        <taxon>Bacillati</taxon>
        <taxon>Bacillota</taxon>
        <taxon>Tissierellia</taxon>
        <taxon>Tissierellales</taxon>
        <taxon>Peptoniphilaceae</taxon>
        <taxon>Peptoniphilus</taxon>
    </lineage>
</organism>
<evidence type="ECO:0000313" key="4">
    <source>
        <dbReference type="Proteomes" id="UP000255517"/>
    </source>
</evidence>
<dbReference type="Gene3D" id="3.40.50.720">
    <property type="entry name" value="NAD(P)-binding Rossmann-like Domain"/>
    <property type="match status" value="1"/>
</dbReference>
<dbReference type="InterPro" id="IPR020904">
    <property type="entry name" value="Sc_DH/Rdtase_CS"/>
</dbReference>
<dbReference type="EC" id="1.1.1.100" evidence="3"/>
<evidence type="ECO:0000256" key="1">
    <source>
        <dbReference type="ARBA" id="ARBA00006484"/>
    </source>
</evidence>
<evidence type="ECO:0000256" key="2">
    <source>
        <dbReference type="ARBA" id="ARBA00023002"/>
    </source>
</evidence>
<dbReference type="SUPFAM" id="SSF51735">
    <property type="entry name" value="NAD(P)-binding Rossmann-fold domains"/>
    <property type="match status" value="1"/>
</dbReference>
<dbReference type="Proteomes" id="UP000255517">
    <property type="component" value="Unassembled WGS sequence"/>
</dbReference>
<sequence length="239" mass="26360">MRKSAIITGASGDIGGAIARKFASEGIDLVLQYRNEEKIQNVIDSLKDYDVEILKVKEDIITYEACQELVNKAMEKFGKIDILVNNAGRILDASTVKMSEENFKKVIDLNLISVFYMTKLVGIEMLKREQGKIVSLASVSGIMGTYGQCNYVASKAAVMGMTKTWAREFGRKGINVNAVAPGFIVSHMTEGLEDMYVKQIPMKRFGKVDEIANGIYFLCSDQATYIQGQTLVIDGGLTL</sequence>
<dbReference type="InterPro" id="IPR002347">
    <property type="entry name" value="SDR_fam"/>
</dbReference>
<name>A0A379C6J9_9FIRM</name>
<dbReference type="FunFam" id="3.40.50.720:FF:000173">
    <property type="entry name" value="3-oxoacyl-[acyl-carrier protein] reductase"/>
    <property type="match status" value="1"/>
</dbReference>
<proteinExistence type="inferred from homology"/>
<dbReference type="PROSITE" id="PS00061">
    <property type="entry name" value="ADH_SHORT"/>
    <property type="match status" value="1"/>
</dbReference>
<dbReference type="PRINTS" id="PR00080">
    <property type="entry name" value="SDRFAMILY"/>
</dbReference>
<evidence type="ECO:0000313" key="3">
    <source>
        <dbReference type="EMBL" id="SUB57873.1"/>
    </source>
</evidence>
<dbReference type="PANTHER" id="PTHR42879">
    <property type="entry name" value="3-OXOACYL-(ACYL-CARRIER-PROTEIN) REDUCTASE"/>
    <property type="match status" value="1"/>
</dbReference>
<protein>
    <submittedName>
        <fullName evidence="3">3-oxoacyl-[acyl-carrier-protein] reductase FabG</fullName>
        <ecNumber evidence="3">1.1.1.100</ecNumber>
    </submittedName>
</protein>
<dbReference type="GO" id="GO:0032787">
    <property type="term" value="P:monocarboxylic acid metabolic process"/>
    <property type="evidence" value="ECO:0007669"/>
    <property type="project" value="UniProtKB-ARBA"/>
</dbReference>
<comment type="similarity">
    <text evidence="1">Belongs to the short-chain dehydrogenases/reductases (SDR) family.</text>
</comment>
<dbReference type="RefSeq" id="WP_009345812.1">
    <property type="nucleotide sequence ID" value="NZ_CAMUOS010000009.1"/>
</dbReference>
<dbReference type="InterPro" id="IPR050259">
    <property type="entry name" value="SDR"/>
</dbReference>
<dbReference type="EMBL" id="UGSZ01000001">
    <property type="protein sequence ID" value="SUB57873.1"/>
    <property type="molecule type" value="Genomic_DNA"/>
</dbReference>
<dbReference type="Pfam" id="PF13561">
    <property type="entry name" value="adh_short_C2"/>
    <property type="match status" value="1"/>
</dbReference>
<dbReference type="GO" id="GO:0004316">
    <property type="term" value="F:3-oxoacyl-[acyl-carrier-protein] reductase (NADPH) activity"/>
    <property type="evidence" value="ECO:0007669"/>
    <property type="project" value="UniProtKB-EC"/>
</dbReference>
<gene>
    <name evidence="3" type="primary">fabG_3</name>
    <name evidence="3" type="ORF">NCTC13149_01733</name>
</gene>
<dbReference type="STRING" id="1122949.GCA_000378725_01277"/>
<dbReference type="AlphaFoldDB" id="A0A379C6J9"/>
<keyword evidence="2 3" id="KW-0560">Oxidoreductase</keyword>
<dbReference type="PANTHER" id="PTHR42879:SF2">
    <property type="entry name" value="3-OXOACYL-[ACYL-CARRIER-PROTEIN] REDUCTASE FABG"/>
    <property type="match status" value="1"/>
</dbReference>
<accession>A0A379C6J9</accession>
<dbReference type="InterPro" id="IPR036291">
    <property type="entry name" value="NAD(P)-bd_dom_sf"/>
</dbReference>
<dbReference type="OrthoDB" id="9803333at2"/>
<reference evidence="3 4" key="1">
    <citation type="submission" date="2018-06" db="EMBL/GenBank/DDBJ databases">
        <authorList>
            <consortium name="Pathogen Informatics"/>
            <person name="Doyle S."/>
        </authorList>
    </citation>
    <scope>NUCLEOTIDE SEQUENCE [LARGE SCALE GENOMIC DNA]</scope>
    <source>
        <strain evidence="3 4">NCTC13149</strain>
    </source>
</reference>
<dbReference type="PRINTS" id="PR00081">
    <property type="entry name" value="GDHRDH"/>
</dbReference>